<gene>
    <name evidence="1" type="ORF">ERICV_04967</name>
</gene>
<dbReference type="Proteomes" id="UP000464330">
    <property type="component" value="Chromosome"/>
</dbReference>
<dbReference type="EMBL" id="CP019717">
    <property type="protein sequence ID" value="QHZ53952.1"/>
    <property type="molecule type" value="Genomic_DNA"/>
</dbReference>
<name>A0A6C0QZ00_9BACL</name>
<proteinExistence type="predicted"/>
<accession>A0A6C0QZ00</accession>
<dbReference type="AlphaFoldDB" id="A0A6C0QZ00"/>
<evidence type="ECO:0000313" key="1">
    <source>
        <dbReference type="EMBL" id="QHZ53952.1"/>
    </source>
</evidence>
<sequence length="44" mass="5069">MASIEKRGKNAWRLTIETGYDHKGNRKRERKAILNASLSLNLDI</sequence>
<reference evidence="1 2" key="1">
    <citation type="journal article" date="2020" name="Int. J. Med. Microbiol.">
        <title>Discovery of Paenibacillus larvae ERIC V: Phenotypic and genomic comparison to genotypes ERIC I-IV reveal different inventories of virulence factors which correlate with epidemiological prevalences of American Foulbrood.</title>
        <authorList>
            <person name="Beims H."/>
            <person name="Bunk B."/>
            <person name="Erler S."/>
            <person name="Mohr K.I."/>
            <person name="Sproer C."/>
            <person name="Pradella S."/>
            <person name="Gunther G."/>
            <person name="Rohde M."/>
            <person name="von der Ohe W."/>
            <person name="Steinert M."/>
        </authorList>
    </citation>
    <scope>NUCLEOTIDE SEQUENCE [LARGE SCALE GENOMIC DNA]</scope>
    <source>
        <strain evidence="1">Eric_V</strain>
    </source>
</reference>
<organism evidence="1 2">
    <name type="scientific">Paenibacillus larvae subsp. larvae</name>
    <dbReference type="NCBI Taxonomy" id="147375"/>
    <lineage>
        <taxon>Bacteria</taxon>
        <taxon>Bacillati</taxon>
        <taxon>Bacillota</taxon>
        <taxon>Bacilli</taxon>
        <taxon>Bacillales</taxon>
        <taxon>Paenibacillaceae</taxon>
        <taxon>Paenibacillus</taxon>
    </lineage>
</organism>
<dbReference type="RefSeq" id="WP_024092956.1">
    <property type="nucleotide sequence ID" value="NZ_CP019717.1"/>
</dbReference>
<protein>
    <submittedName>
        <fullName evidence="1">Phage integrase family protein</fullName>
    </submittedName>
</protein>
<evidence type="ECO:0000313" key="2">
    <source>
        <dbReference type="Proteomes" id="UP000464330"/>
    </source>
</evidence>